<sequence length="489" mass="56595">MPRTNNSSGAWKGPVAKRLMALTNNLCSISEQKGTDRDAQRRALAAINICRKLGFAGPCQVFLQERAIRSRAFRCPSDSERDMLSRLPTEIYIRIIKCVIDDRYEKSPEEMKVRAHTLQSLASTCRIFQILCEEYLYRNLRSTRLSTKIGPQWLLCFALMVEPRRAKAIRSITCDIWPRYYQYQAWRETLMLCTNLTHLELTWRGLASQSFVEEMGEILAACTKVTAFNLETCFYFDSGRPQPQIPKSSQHYAKFARHLCHLQVTGSFVTIREILRYDYRNLRSFTVAMEYSEGDGSFFQVLSRYAPNLEKLNINDLDMDSVQDLETGCKAWGNSLRSLYINDLLVEDLHDGILSRLLPHLTALEELDLGPQSRFTLSDIQAIAQQDAPRLKAFKWLVDETMFKYDTQANSENFSKAIIDIFIAHSATLNTFIIDEEFDLWSLGWIFSNISIRQRILRILGYSCMTYLPKKRLKVFWPHVQSLDSRKQG</sequence>
<evidence type="ECO:0000313" key="2">
    <source>
        <dbReference type="Proteomes" id="UP000604273"/>
    </source>
</evidence>
<accession>A0A8H4WUS4</accession>
<protein>
    <submittedName>
        <fullName evidence="1">Uncharacterized protein</fullName>
    </submittedName>
</protein>
<dbReference type="EMBL" id="JABFAI010000174">
    <property type="protein sequence ID" value="KAF4951558.1"/>
    <property type="molecule type" value="Genomic_DNA"/>
</dbReference>
<dbReference type="AlphaFoldDB" id="A0A8H4WUS4"/>
<dbReference type="InterPro" id="IPR032675">
    <property type="entry name" value="LRR_dom_sf"/>
</dbReference>
<dbReference type="Proteomes" id="UP000604273">
    <property type="component" value="Unassembled WGS sequence"/>
</dbReference>
<keyword evidence="2" id="KW-1185">Reference proteome</keyword>
<organism evidence="1 2">
    <name type="scientific">Fusarium gaditjirri</name>
    <dbReference type="NCBI Taxonomy" id="282569"/>
    <lineage>
        <taxon>Eukaryota</taxon>
        <taxon>Fungi</taxon>
        <taxon>Dikarya</taxon>
        <taxon>Ascomycota</taxon>
        <taxon>Pezizomycotina</taxon>
        <taxon>Sordariomycetes</taxon>
        <taxon>Hypocreomycetidae</taxon>
        <taxon>Hypocreales</taxon>
        <taxon>Nectriaceae</taxon>
        <taxon>Fusarium</taxon>
        <taxon>Fusarium nisikadoi species complex</taxon>
    </lineage>
</organism>
<reference evidence="1" key="1">
    <citation type="journal article" date="2020" name="BMC Genomics">
        <title>Correction to: Identification and distribution of gene clusters required for synthesis of sphingolipid metabolism inhibitors in diverse species of the filamentous fungus Fusarium.</title>
        <authorList>
            <person name="Kim H.S."/>
            <person name="Lohmar J.M."/>
            <person name="Busman M."/>
            <person name="Brown D.W."/>
            <person name="Naumann T.A."/>
            <person name="Divon H.H."/>
            <person name="Lysoe E."/>
            <person name="Uhlig S."/>
            <person name="Proctor R.H."/>
        </authorList>
    </citation>
    <scope>NUCLEOTIDE SEQUENCE</scope>
    <source>
        <strain evidence="1">NRRL 45417</strain>
    </source>
</reference>
<gene>
    <name evidence="1" type="ORF">FGADI_7333</name>
</gene>
<dbReference type="Gene3D" id="3.80.10.10">
    <property type="entry name" value="Ribonuclease Inhibitor"/>
    <property type="match status" value="1"/>
</dbReference>
<comment type="caution">
    <text evidence="1">The sequence shown here is derived from an EMBL/GenBank/DDBJ whole genome shotgun (WGS) entry which is preliminary data.</text>
</comment>
<dbReference type="SUPFAM" id="SSF52047">
    <property type="entry name" value="RNI-like"/>
    <property type="match status" value="1"/>
</dbReference>
<name>A0A8H4WUS4_9HYPO</name>
<proteinExistence type="predicted"/>
<reference evidence="1" key="2">
    <citation type="submission" date="2020-05" db="EMBL/GenBank/DDBJ databases">
        <authorList>
            <person name="Kim H.-S."/>
            <person name="Proctor R.H."/>
            <person name="Brown D.W."/>
        </authorList>
    </citation>
    <scope>NUCLEOTIDE SEQUENCE</scope>
    <source>
        <strain evidence="1">NRRL 45417</strain>
    </source>
</reference>
<dbReference type="OrthoDB" id="5089581at2759"/>
<evidence type="ECO:0000313" key="1">
    <source>
        <dbReference type="EMBL" id="KAF4951558.1"/>
    </source>
</evidence>